<evidence type="ECO:0000259" key="1">
    <source>
        <dbReference type="Pfam" id="PF23571"/>
    </source>
</evidence>
<dbReference type="Pfam" id="PF23571">
    <property type="entry name" value="GH3_M"/>
    <property type="match status" value="1"/>
</dbReference>
<name>A0A833N6F6_9BACT</name>
<protein>
    <recommendedName>
        <fullName evidence="5">GH3 auxin-responsive promoter</fullName>
    </recommendedName>
</protein>
<dbReference type="GO" id="GO:0016881">
    <property type="term" value="F:acid-amino acid ligase activity"/>
    <property type="evidence" value="ECO:0007669"/>
    <property type="project" value="TreeGrafter"/>
</dbReference>
<reference evidence="3 4" key="1">
    <citation type="submission" date="2019-10" db="EMBL/GenBank/DDBJ databases">
        <title>New genus of Silvanigrellaceae.</title>
        <authorList>
            <person name="Pitt A."/>
            <person name="Hahn M.W."/>
        </authorList>
    </citation>
    <scope>NUCLEOTIDE SEQUENCE [LARGE SCALE GENOMIC DNA]</scope>
    <source>
        <strain evidence="3 4">33A1-SZDP</strain>
    </source>
</reference>
<proteinExistence type="predicted"/>
<evidence type="ECO:0000259" key="2">
    <source>
        <dbReference type="Pfam" id="PF23572"/>
    </source>
</evidence>
<evidence type="ECO:0000313" key="4">
    <source>
        <dbReference type="Proteomes" id="UP000442694"/>
    </source>
</evidence>
<feature type="domain" description="GH3 middle" evidence="1">
    <location>
        <begin position="306"/>
        <end position="367"/>
    </location>
</feature>
<keyword evidence="4" id="KW-1185">Reference proteome</keyword>
<dbReference type="Pfam" id="PF23572">
    <property type="entry name" value="GH3_C"/>
    <property type="match status" value="1"/>
</dbReference>
<dbReference type="Pfam" id="PF03321">
    <property type="entry name" value="GH3"/>
    <property type="match status" value="1"/>
</dbReference>
<dbReference type="PANTHER" id="PTHR31901">
    <property type="entry name" value="GH3 DOMAIN-CONTAINING PROTEIN"/>
    <property type="match status" value="1"/>
</dbReference>
<dbReference type="EMBL" id="WFLN01000004">
    <property type="protein sequence ID" value="KAB8033385.1"/>
    <property type="molecule type" value="Genomic_DNA"/>
</dbReference>
<evidence type="ECO:0008006" key="5">
    <source>
        <dbReference type="Google" id="ProtNLM"/>
    </source>
</evidence>
<dbReference type="PANTHER" id="PTHR31901:SF9">
    <property type="entry name" value="GH3 DOMAIN-CONTAINING PROTEIN"/>
    <property type="match status" value="1"/>
</dbReference>
<dbReference type="RefSeq" id="WP_152211471.1">
    <property type="nucleotide sequence ID" value="NZ_WFLN01000004.1"/>
</dbReference>
<accession>A0A833N6F6</accession>
<dbReference type="InterPro" id="IPR055377">
    <property type="entry name" value="GH3_M"/>
</dbReference>
<feature type="domain" description="GH3 C-terminal" evidence="2">
    <location>
        <begin position="389"/>
        <end position="495"/>
    </location>
</feature>
<comment type="caution">
    <text evidence="3">The sequence shown here is derived from an EMBL/GenBank/DDBJ whole genome shotgun (WGS) entry which is preliminary data.</text>
</comment>
<dbReference type="InterPro" id="IPR004993">
    <property type="entry name" value="GH3"/>
</dbReference>
<evidence type="ECO:0000313" key="3">
    <source>
        <dbReference type="EMBL" id="KAB8033385.1"/>
    </source>
</evidence>
<dbReference type="GO" id="GO:0005737">
    <property type="term" value="C:cytoplasm"/>
    <property type="evidence" value="ECO:0007669"/>
    <property type="project" value="TreeGrafter"/>
</dbReference>
<sequence>MNYLQNNYNINNSLLDYKSECEKINAIRQKLSHIIQNPMHSQQIAFERIKSQIADTEISKEFKLEKISNVSEFIKKIPIHEFNFFEPYIKKTIEGNFGQMFRGRPECYLTSSATTGTSKIIPCSKEMLDIFKTFQLELISIMSRCSSKISMSSINISLGAKPFLRNIDDIPQGYLSGIIGISPPEELKKGRFPSAKTFMIDDYSERSLQIYNETKNKDVQIIFGLPCHILNLVHDILNISGKQTLKEIWPNLSAIGYSGTPIENYEQALFTAIGDKVTCVGAYAATEGPMGYEFPELSDGSHTFIPTPEHVVFSFINADHPNSTPLALNELQEGGEYNVNISNLCGLIQYSMKDTIKVIHVKPNLTFKVLGRKDAVLNIASEKVSQNSILQVISNLQNKLNRVIDHFFVYPKIFDQKPRYEWILCSDNLKNITHVQLQNLLDELMMEASQNYKNKRLESGAIQSPSVRIVPAFLTKQYFLQGSGQGQFKMKNAFANKNDFDAFWKEKIPNLEKYLENIF</sequence>
<dbReference type="AlphaFoldDB" id="A0A833N6F6"/>
<gene>
    <name evidence="3" type="ORF">GCL57_01410</name>
</gene>
<dbReference type="InterPro" id="IPR055378">
    <property type="entry name" value="GH3_C"/>
</dbReference>
<organism evidence="3 4">
    <name type="scientific">Fluviispira multicolorata</name>
    <dbReference type="NCBI Taxonomy" id="2654512"/>
    <lineage>
        <taxon>Bacteria</taxon>
        <taxon>Pseudomonadati</taxon>
        <taxon>Bdellovibrionota</taxon>
        <taxon>Oligoflexia</taxon>
        <taxon>Silvanigrellales</taxon>
        <taxon>Silvanigrellaceae</taxon>
        <taxon>Fluviispira</taxon>
    </lineage>
</organism>
<dbReference type="Proteomes" id="UP000442694">
    <property type="component" value="Unassembled WGS sequence"/>
</dbReference>